<organism evidence="1 2">
    <name type="scientific">Blastopirellula marina DSM 3645</name>
    <dbReference type="NCBI Taxonomy" id="314230"/>
    <lineage>
        <taxon>Bacteria</taxon>
        <taxon>Pseudomonadati</taxon>
        <taxon>Planctomycetota</taxon>
        <taxon>Planctomycetia</taxon>
        <taxon>Pirellulales</taxon>
        <taxon>Pirellulaceae</taxon>
        <taxon>Blastopirellula</taxon>
    </lineage>
</organism>
<comment type="caution">
    <text evidence="1">The sequence shown here is derived from an EMBL/GenBank/DDBJ whole genome shotgun (WGS) entry which is preliminary data.</text>
</comment>
<evidence type="ECO:0000313" key="1">
    <source>
        <dbReference type="EMBL" id="EAQ80814.1"/>
    </source>
</evidence>
<name>A3ZRP5_9BACT</name>
<proteinExistence type="predicted"/>
<accession>A3ZRP5</accession>
<sequence>MLARMMFINSPPLAFARDQVMPFYSADEMIRADGNVEST</sequence>
<evidence type="ECO:0000313" key="2">
    <source>
        <dbReference type="Proteomes" id="UP000004358"/>
    </source>
</evidence>
<dbReference type="HOGENOM" id="CLU_3305571_0_0_0"/>
<dbReference type="Proteomes" id="UP000004358">
    <property type="component" value="Unassembled WGS sequence"/>
</dbReference>
<reference evidence="1 2" key="1">
    <citation type="submission" date="2006-02" db="EMBL/GenBank/DDBJ databases">
        <authorList>
            <person name="Amann R."/>
            <person name="Ferriera S."/>
            <person name="Johnson J."/>
            <person name="Kravitz S."/>
            <person name="Halpern A."/>
            <person name="Remington K."/>
            <person name="Beeson K."/>
            <person name="Tran B."/>
            <person name="Rogers Y.-H."/>
            <person name="Friedman R."/>
            <person name="Venter J.C."/>
        </authorList>
    </citation>
    <scope>NUCLEOTIDE SEQUENCE [LARGE SCALE GENOMIC DNA]</scope>
    <source>
        <strain evidence="1 2">DSM 3645</strain>
    </source>
</reference>
<dbReference type="EMBL" id="AANZ01000007">
    <property type="protein sequence ID" value="EAQ80814.1"/>
    <property type="molecule type" value="Genomic_DNA"/>
</dbReference>
<gene>
    <name evidence="1" type="ORF">DSM3645_12376</name>
</gene>
<protein>
    <submittedName>
        <fullName evidence="1">Uncharacterized protein</fullName>
    </submittedName>
</protein>
<dbReference type="AlphaFoldDB" id="A3ZRP5"/>